<evidence type="ECO:0000256" key="8">
    <source>
        <dbReference type="RuleBase" id="RU364100"/>
    </source>
</evidence>
<dbReference type="Pfam" id="PF02586">
    <property type="entry name" value="SRAP"/>
    <property type="match status" value="1"/>
</dbReference>
<evidence type="ECO:0000256" key="2">
    <source>
        <dbReference type="ARBA" id="ARBA00022670"/>
    </source>
</evidence>
<name>A0A239GV05_EKHLU</name>
<evidence type="ECO:0000256" key="1">
    <source>
        <dbReference type="ARBA" id="ARBA00008136"/>
    </source>
</evidence>
<keyword evidence="5" id="KW-0190">Covalent protein-DNA linkage</keyword>
<dbReference type="InterPro" id="IPR036590">
    <property type="entry name" value="SRAP-like"/>
</dbReference>
<evidence type="ECO:0000256" key="5">
    <source>
        <dbReference type="ARBA" id="ARBA00023124"/>
    </source>
</evidence>
<dbReference type="PANTHER" id="PTHR13604:SF0">
    <property type="entry name" value="ABASIC SITE PROCESSING PROTEIN HMCES"/>
    <property type="match status" value="1"/>
</dbReference>
<dbReference type="GO" id="GO:0106300">
    <property type="term" value="P:protein-DNA covalent cross-linking repair"/>
    <property type="evidence" value="ECO:0007669"/>
    <property type="project" value="InterPro"/>
</dbReference>
<reference evidence="9 10" key="1">
    <citation type="submission" date="2017-06" db="EMBL/GenBank/DDBJ databases">
        <authorList>
            <person name="Kim H.J."/>
            <person name="Triplett B.A."/>
        </authorList>
    </citation>
    <scope>NUCLEOTIDE SEQUENCE [LARGE SCALE GENOMIC DNA]</scope>
    <source>
        <strain evidence="9 10">DSM 19307</strain>
    </source>
</reference>
<protein>
    <recommendedName>
        <fullName evidence="8">Abasic site processing protein</fullName>
        <ecNumber evidence="8">3.4.-.-</ecNumber>
    </recommendedName>
</protein>
<dbReference type="RefSeq" id="WP_089355786.1">
    <property type="nucleotide sequence ID" value="NZ_FZPD01000002.1"/>
</dbReference>
<dbReference type="AlphaFoldDB" id="A0A239GV05"/>
<evidence type="ECO:0000256" key="4">
    <source>
        <dbReference type="ARBA" id="ARBA00022801"/>
    </source>
</evidence>
<gene>
    <name evidence="9" type="ORF">SAMN05421640_1019</name>
</gene>
<evidence type="ECO:0000256" key="3">
    <source>
        <dbReference type="ARBA" id="ARBA00022763"/>
    </source>
</evidence>
<keyword evidence="3" id="KW-0227">DNA damage</keyword>
<comment type="similarity">
    <text evidence="1 8">Belongs to the SOS response-associated peptidase family.</text>
</comment>
<dbReference type="Proteomes" id="UP000198393">
    <property type="component" value="Unassembled WGS sequence"/>
</dbReference>
<evidence type="ECO:0000313" key="10">
    <source>
        <dbReference type="Proteomes" id="UP000198393"/>
    </source>
</evidence>
<dbReference type="EC" id="3.4.-.-" evidence="8"/>
<dbReference type="GO" id="GO:0006508">
    <property type="term" value="P:proteolysis"/>
    <property type="evidence" value="ECO:0007669"/>
    <property type="project" value="UniProtKB-KW"/>
</dbReference>
<keyword evidence="4 8" id="KW-0378">Hydrolase</keyword>
<dbReference type="GO" id="GO:0016829">
    <property type="term" value="F:lyase activity"/>
    <property type="evidence" value="ECO:0007669"/>
    <property type="project" value="UniProtKB-KW"/>
</dbReference>
<dbReference type="InterPro" id="IPR003738">
    <property type="entry name" value="SRAP"/>
</dbReference>
<evidence type="ECO:0000256" key="7">
    <source>
        <dbReference type="ARBA" id="ARBA00023239"/>
    </source>
</evidence>
<keyword evidence="7" id="KW-0456">Lyase</keyword>
<evidence type="ECO:0000256" key="6">
    <source>
        <dbReference type="ARBA" id="ARBA00023125"/>
    </source>
</evidence>
<keyword evidence="2 8" id="KW-0645">Protease</keyword>
<sequence length="248" mass="29008">MSHDISHSTKNAKLYAKRYGNTDMWEEALEESIPYYHVSGMDEPDLPVILNEDPENVNFVHWPFMPFEFAPKINGKPMKTLHARDDRIFTEKSIYRGAAESRRCLVMLDGFFDEYKKGDKTFPFYIQLKTKEPFMVGGLWQTFTDPVDEVETNTVTLVTGPANKEVAWVRNEEPYTPESRMMFIVDKKDDETWLHGSPEEAKALIKPFPDGKLDYYPCQPLKTVKRLHRFYLGNVPSLLEKRHYKELD</sequence>
<dbReference type="GO" id="GO:0003697">
    <property type="term" value="F:single-stranded DNA binding"/>
    <property type="evidence" value="ECO:0007669"/>
    <property type="project" value="InterPro"/>
</dbReference>
<organism evidence="9 10">
    <name type="scientific">Ekhidna lutea</name>
    <dbReference type="NCBI Taxonomy" id="447679"/>
    <lineage>
        <taxon>Bacteria</taxon>
        <taxon>Pseudomonadati</taxon>
        <taxon>Bacteroidota</taxon>
        <taxon>Cytophagia</taxon>
        <taxon>Cytophagales</taxon>
        <taxon>Reichenbachiellaceae</taxon>
        <taxon>Ekhidna</taxon>
    </lineage>
</organism>
<accession>A0A239GV05</accession>
<proteinExistence type="inferred from homology"/>
<dbReference type="PANTHER" id="PTHR13604">
    <property type="entry name" value="DC12-RELATED"/>
    <property type="match status" value="1"/>
</dbReference>
<dbReference type="EMBL" id="FZPD01000002">
    <property type="protein sequence ID" value="SNS72960.1"/>
    <property type="molecule type" value="Genomic_DNA"/>
</dbReference>
<dbReference type="SUPFAM" id="SSF143081">
    <property type="entry name" value="BB1717-like"/>
    <property type="match status" value="1"/>
</dbReference>
<dbReference type="OrthoDB" id="9782620at2"/>
<dbReference type="Gene3D" id="3.90.1680.10">
    <property type="entry name" value="SOS response associated peptidase-like"/>
    <property type="match status" value="1"/>
</dbReference>
<keyword evidence="6" id="KW-0238">DNA-binding</keyword>
<evidence type="ECO:0000313" key="9">
    <source>
        <dbReference type="EMBL" id="SNS72960.1"/>
    </source>
</evidence>
<dbReference type="GO" id="GO:0008233">
    <property type="term" value="F:peptidase activity"/>
    <property type="evidence" value="ECO:0007669"/>
    <property type="project" value="UniProtKB-KW"/>
</dbReference>
<keyword evidence="10" id="KW-1185">Reference proteome</keyword>